<keyword evidence="2 8" id="KW-0812">Transmembrane</keyword>
<dbReference type="InterPro" id="IPR001128">
    <property type="entry name" value="Cyt_P450"/>
</dbReference>
<sequence length="449" mass="51057">MKIEMSACFWVAVVIPLAALLWWWNDCWYALPFRRPHLPPGYMGIPLLGEMLPFLYYFKILRRPDDFINAKRTKFGDGVGMYRTHLFGSPMIIACTPSSNKFVLQSESSFAVKWTNKELVGPTSLVAVEGDSHTRVRGIVVRAINQPNALRKITLMVQPRITASLKSWSQRGRITAYKEAKKIVFANTAKYFASFETDHVLDTLDDLFMGLLGGLRAYPLNFPGTAFHHALKCRRKAEVIFRQELETRKKSEGSVPKNDLMESLMHMKVEDKQLSDTEVIDNIVSLVVGGYVSTSLAVMWAIYYLAKYPQVLQKLREEHVPISKKLKGDFITYEEIASCKYTAKVVEEVIRMANIAAFIFRTAKKDVDYRGYRIPKGWTVEAPKTGSYLVFGGGTRICAGNMFARLQLTIIIHHLAVGYRWKLVNPNAGMSYLPHPKLEDEVEINISQI</sequence>
<keyword evidence="10" id="KW-1185">Reference proteome</keyword>
<accession>A0A8X8WVR8</accession>
<dbReference type="GO" id="GO:0016125">
    <property type="term" value="P:sterol metabolic process"/>
    <property type="evidence" value="ECO:0007669"/>
    <property type="project" value="TreeGrafter"/>
</dbReference>
<evidence type="ECO:0000256" key="8">
    <source>
        <dbReference type="SAM" id="Phobius"/>
    </source>
</evidence>
<feature type="transmembrane region" description="Helical" evidence="8">
    <location>
        <begin position="37"/>
        <end position="58"/>
    </location>
</feature>
<keyword evidence="7" id="KW-0349">Heme</keyword>
<dbReference type="GO" id="GO:0020037">
    <property type="term" value="F:heme binding"/>
    <property type="evidence" value="ECO:0007669"/>
    <property type="project" value="InterPro"/>
</dbReference>
<evidence type="ECO:0000256" key="6">
    <source>
        <dbReference type="ARBA" id="ARBA00023004"/>
    </source>
</evidence>
<keyword evidence="4 8" id="KW-1133">Transmembrane helix</keyword>
<name>A0A8X8WVR8_SALSN</name>
<proteinExistence type="inferred from homology"/>
<dbReference type="Gene3D" id="1.10.630.10">
    <property type="entry name" value="Cytochrome P450"/>
    <property type="match status" value="2"/>
</dbReference>
<keyword evidence="5 7" id="KW-0560">Oxidoreductase</keyword>
<dbReference type="InterPro" id="IPR002401">
    <property type="entry name" value="Cyt_P450_E_grp-I"/>
</dbReference>
<dbReference type="PROSITE" id="PS00086">
    <property type="entry name" value="CYTOCHROME_P450"/>
    <property type="match status" value="1"/>
</dbReference>
<dbReference type="PRINTS" id="PR00385">
    <property type="entry name" value="P450"/>
</dbReference>
<dbReference type="GO" id="GO:0016020">
    <property type="term" value="C:membrane"/>
    <property type="evidence" value="ECO:0007669"/>
    <property type="project" value="UniProtKB-SubCell"/>
</dbReference>
<reference evidence="9" key="2">
    <citation type="submission" date="2020-08" db="EMBL/GenBank/DDBJ databases">
        <title>Plant Genome Project.</title>
        <authorList>
            <person name="Zhang R.-G."/>
        </authorList>
    </citation>
    <scope>NUCLEOTIDE SEQUENCE</scope>
    <source>
        <strain evidence="9">Huo1</strain>
        <tissue evidence="9">Leaf</tissue>
    </source>
</reference>
<keyword evidence="8" id="KW-0472">Membrane</keyword>
<evidence type="ECO:0000313" key="9">
    <source>
        <dbReference type="EMBL" id="KAG6401722.1"/>
    </source>
</evidence>
<comment type="caution">
    <text evidence="9">The sequence shown here is derived from an EMBL/GenBank/DDBJ whole genome shotgun (WGS) entry which is preliminary data.</text>
</comment>
<dbReference type="Proteomes" id="UP000298416">
    <property type="component" value="Unassembled WGS sequence"/>
</dbReference>
<evidence type="ECO:0000256" key="7">
    <source>
        <dbReference type="RuleBase" id="RU000461"/>
    </source>
</evidence>
<reference evidence="9" key="1">
    <citation type="submission" date="2018-01" db="EMBL/GenBank/DDBJ databases">
        <authorList>
            <person name="Mao J.F."/>
        </authorList>
    </citation>
    <scope>NUCLEOTIDE SEQUENCE</scope>
    <source>
        <strain evidence="9">Huo1</strain>
        <tissue evidence="9">Leaf</tissue>
    </source>
</reference>
<dbReference type="AlphaFoldDB" id="A0A8X8WVR8"/>
<dbReference type="PRINTS" id="PR00463">
    <property type="entry name" value="EP450I"/>
</dbReference>
<dbReference type="GO" id="GO:0005506">
    <property type="term" value="F:iron ion binding"/>
    <property type="evidence" value="ECO:0007669"/>
    <property type="project" value="InterPro"/>
</dbReference>
<evidence type="ECO:0000256" key="5">
    <source>
        <dbReference type="ARBA" id="ARBA00023002"/>
    </source>
</evidence>
<evidence type="ECO:0000313" key="10">
    <source>
        <dbReference type="Proteomes" id="UP000298416"/>
    </source>
</evidence>
<comment type="similarity">
    <text evidence="7">Belongs to the cytochrome P450 family.</text>
</comment>
<evidence type="ECO:0000256" key="4">
    <source>
        <dbReference type="ARBA" id="ARBA00022989"/>
    </source>
</evidence>
<evidence type="ECO:0000256" key="3">
    <source>
        <dbReference type="ARBA" id="ARBA00022723"/>
    </source>
</evidence>
<feature type="transmembrane region" description="Helical" evidence="8">
    <location>
        <begin position="283"/>
        <end position="306"/>
    </location>
</feature>
<dbReference type="GO" id="GO:0010268">
    <property type="term" value="P:brassinosteroid homeostasis"/>
    <property type="evidence" value="ECO:0007669"/>
    <property type="project" value="TreeGrafter"/>
</dbReference>
<dbReference type="PANTHER" id="PTHR24286:SF12">
    <property type="entry name" value="CYTOCHROME P450 FAMILY PROTEIN, EXPRESSED"/>
    <property type="match status" value="1"/>
</dbReference>
<dbReference type="Pfam" id="PF00067">
    <property type="entry name" value="p450"/>
    <property type="match status" value="2"/>
</dbReference>
<keyword evidence="7" id="KW-0503">Monooxygenase</keyword>
<evidence type="ECO:0000256" key="1">
    <source>
        <dbReference type="ARBA" id="ARBA00004167"/>
    </source>
</evidence>
<dbReference type="EMBL" id="PNBA02000014">
    <property type="protein sequence ID" value="KAG6401722.1"/>
    <property type="molecule type" value="Genomic_DNA"/>
</dbReference>
<dbReference type="SUPFAM" id="SSF48264">
    <property type="entry name" value="Cytochrome P450"/>
    <property type="match status" value="1"/>
</dbReference>
<dbReference type="GO" id="GO:0016712">
    <property type="term" value="F:oxidoreductase activity, acting on paired donors, with incorporation or reduction of molecular oxygen, reduced flavin or flavoprotein as one donor, and incorporation of one atom of oxygen"/>
    <property type="evidence" value="ECO:0007669"/>
    <property type="project" value="UniProtKB-ARBA"/>
</dbReference>
<organism evidence="9">
    <name type="scientific">Salvia splendens</name>
    <name type="common">Scarlet sage</name>
    <dbReference type="NCBI Taxonomy" id="180675"/>
    <lineage>
        <taxon>Eukaryota</taxon>
        <taxon>Viridiplantae</taxon>
        <taxon>Streptophyta</taxon>
        <taxon>Embryophyta</taxon>
        <taxon>Tracheophyta</taxon>
        <taxon>Spermatophyta</taxon>
        <taxon>Magnoliopsida</taxon>
        <taxon>eudicotyledons</taxon>
        <taxon>Gunneridae</taxon>
        <taxon>Pentapetalae</taxon>
        <taxon>asterids</taxon>
        <taxon>lamiids</taxon>
        <taxon>Lamiales</taxon>
        <taxon>Lamiaceae</taxon>
        <taxon>Nepetoideae</taxon>
        <taxon>Mentheae</taxon>
        <taxon>Salviinae</taxon>
        <taxon>Salvia</taxon>
        <taxon>Salvia subgen. Calosphace</taxon>
        <taxon>core Calosphace</taxon>
    </lineage>
</organism>
<dbReference type="InterPro" id="IPR017972">
    <property type="entry name" value="Cyt_P450_CS"/>
</dbReference>
<dbReference type="GO" id="GO:0016132">
    <property type="term" value="P:brassinosteroid biosynthetic process"/>
    <property type="evidence" value="ECO:0007669"/>
    <property type="project" value="TreeGrafter"/>
</dbReference>
<dbReference type="InterPro" id="IPR036396">
    <property type="entry name" value="Cyt_P450_sf"/>
</dbReference>
<keyword evidence="6 7" id="KW-0408">Iron</keyword>
<evidence type="ECO:0000256" key="2">
    <source>
        <dbReference type="ARBA" id="ARBA00022692"/>
    </source>
</evidence>
<gene>
    <name evidence="9" type="ORF">SASPL_138586</name>
</gene>
<dbReference type="GO" id="GO:0016114">
    <property type="term" value="P:terpenoid biosynthetic process"/>
    <property type="evidence" value="ECO:0007669"/>
    <property type="project" value="UniProtKB-ARBA"/>
</dbReference>
<protein>
    <submittedName>
        <fullName evidence="9">Uncharacterized protein</fullName>
    </submittedName>
</protein>
<keyword evidence="3 7" id="KW-0479">Metal-binding</keyword>
<comment type="subcellular location">
    <subcellularLocation>
        <location evidence="1">Membrane</location>
        <topology evidence="1">Single-pass membrane protein</topology>
    </subcellularLocation>
</comment>
<feature type="transmembrane region" description="Helical" evidence="8">
    <location>
        <begin position="7"/>
        <end position="25"/>
    </location>
</feature>
<dbReference type="PANTHER" id="PTHR24286">
    <property type="entry name" value="CYTOCHROME P450 26"/>
    <property type="match status" value="1"/>
</dbReference>